<name>A0A0P6W6P3_9HYPH</name>
<reference evidence="1 2" key="1">
    <citation type="submission" date="2015-09" db="EMBL/GenBank/DDBJ databases">
        <authorList>
            <person name="Jackson K.R."/>
            <person name="Lunt B.L."/>
            <person name="Fisher J.N.B."/>
            <person name="Gardner A.V."/>
            <person name="Bailey M.E."/>
            <person name="Deus L.M."/>
            <person name="Earl A.S."/>
            <person name="Gibby P.D."/>
            <person name="Hartmann K.A."/>
            <person name="Liu J.E."/>
            <person name="Manci A.M."/>
            <person name="Nielsen D.A."/>
            <person name="Solomon M.B."/>
            <person name="Breakwell D.P."/>
            <person name="Burnett S.H."/>
            <person name="Grose J.H."/>
        </authorList>
    </citation>
    <scope>NUCLEOTIDE SEQUENCE [LARGE SCALE GENOMIC DNA]</scope>
    <source>
        <strain evidence="1 2">16</strain>
    </source>
</reference>
<comment type="caution">
    <text evidence="1">The sequence shown here is derived from an EMBL/GenBank/DDBJ whole genome shotgun (WGS) entry which is preliminary data.</text>
</comment>
<reference evidence="1 2" key="2">
    <citation type="submission" date="2015-10" db="EMBL/GenBank/DDBJ databases">
        <title>Draft Genome Sequence of Prosthecomicrobium hirschii ATCC 27832.</title>
        <authorList>
            <person name="Daniel J."/>
            <person name="Givan S.A."/>
            <person name="Brun Y.V."/>
            <person name="Brown P.J."/>
        </authorList>
    </citation>
    <scope>NUCLEOTIDE SEQUENCE [LARGE SCALE GENOMIC DNA]</scope>
    <source>
        <strain evidence="1 2">16</strain>
    </source>
</reference>
<dbReference type="AlphaFoldDB" id="A0A0P6W6P3"/>
<keyword evidence="2" id="KW-1185">Reference proteome</keyword>
<organism evidence="1 2">
    <name type="scientific">Prosthecodimorpha hirschii</name>
    <dbReference type="NCBI Taxonomy" id="665126"/>
    <lineage>
        <taxon>Bacteria</taxon>
        <taxon>Pseudomonadati</taxon>
        <taxon>Pseudomonadota</taxon>
        <taxon>Alphaproteobacteria</taxon>
        <taxon>Hyphomicrobiales</taxon>
        <taxon>Ancalomicrobiaceae</taxon>
        <taxon>Prosthecodimorpha</taxon>
    </lineage>
</organism>
<dbReference type="EMBL" id="LJYW01000001">
    <property type="protein sequence ID" value="KPL54812.1"/>
    <property type="molecule type" value="Genomic_DNA"/>
</dbReference>
<dbReference type="Proteomes" id="UP000048984">
    <property type="component" value="Unassembled WGS sequence"/>
</dbReference>
<dbReference type="RefSeq" id="WP_054360978.1">
    <property type="nucleotide sequence ID" value="NZ_JAPCYQ010000001.1"/>
</dbReference>
<dbReference type="SUPFAM" id="SSF52540">
    <property type="entry name" value="P-loop containing nucleoside triphosphate hydrolases"/>
    <property type="match status" value="1"/>
</dbReference>
<gene>
    <name evidence="1" type="ORF">ABB55_23440</name>
</gene>
<sequence>MYCFIHAGLHKTGSTSLQELFFQNAKALQQEGLLYPTLSARHRQHVGLAKALQTRSDDGSALIRAFEAEIATQSHDALLLSAEWVSTVMSKPEGSRLVEYVRALGYRPVVFVYLRHQPQMTNSQYLQGVRTLNFSGSLSELIESRRETSTDNKGFLPQIESLGDDIVFRPFNEQMRRGGVERDFLTALDRRLDRQGRLAAFADRSQGKRENVSTEGPILVEVLRGMRRRIEGALSRRERTLLARKAVAMCTRRVGPEPTYCGLDTALAQSIEERHRAANDAIARAAWNMSWEDAFGADVGRTYQCNDLHVTGNRAGLVAARAMIERLVTLAPGWIETLRQRQASETDPAKAFA</sequence>
<proteinExistence type="predicted"/>
<dbReference type="STRING" id="665126.ABB55_23440"/>
<evidence type="ECO:0000313" key="2">
    <source>
        <dbReference type="Proteomes" id="UP000048984"/>
    </source>
</evidence>
<evidence type="ECO:0008006" key="3">
    <source>
        <dbReference type="Google" id="ProtNLM"/>
    </source>
</evidence>
<evidence type="ECO:0000313" key="1">
    <source>
        <dbReference type="EMBL" id="KPL54812.1"/>
    </source>
</evidence>
<dbReference type="InterPro" id="IPR027417">
    <property type="entry name" value="P-loop_NTPase"/>
</dbReference>
<accession>A0A0P6W6P3</accession>
<protein>
    <recommendedName>
        <fullName evidence="3">Sulfotransferase domain-containing protein</fullName>
    </recommendedName>
</protein>